<evidence type="ECO:0000256" key="8">
    <source>
        <dbReference type="SAM" id="Coils"/>
    </source>
</evidence>
<dbReference type="InterPro" id="IPR003163">
    <property type="entry name" value="Tscrpt_reg_HTH_APSES-type"/>
</dbReference>
<feature type="region of interest" description="Disordered" evidence="9">
    <location>
        <begin position="245"/>
        <end position="323"/>
    </location>
</feature>
<dbReference type="GO" id="GO:0001228">
    <property type="term" value="F:DNA-binding transcription activator activity, RNA polymerase II-specific"/>
    <property type="evidence" value="ECO:0007669"/>
    <property type="project" value="UniProtKB-ARBA"/>
</dbReference>
<feature type="coiled-coil region" evidence="8">
    <location>
        <begin position="779"/>
        <end position="806"/>
    </location>
</feature>
<reference evidence="11 12" key="1">
    <citation type="submission" date="2015-06" db="EMBL/GenBank/DDBJ databases">
        <title>Draft genome of the ant-associated black yeast Phialophora attae CBS 131958.</title>
        <authorList>
            <person name="Moreno L.F."/>
            <person name="Stielow B.J."/>
            <person name="de Hoog S."/>
            <person name="Vicente V.A."/>
            <person name="Weiss V.A."/>
            <person name="de Vries M."/>
            <person name="Cruz L.M."/>
            <person name="Souza E.M."/>
        </authorList>
    </citation>
    <scope>NUCLEOTIDE SEQUENCE [LARGE SCALE GENOMIC DNA]</scope>
    <source>
        <strain evidence="11 12">CBS 131958</strain>
    </source>
</reference>
<evidence type="ECO:0000256" key="9">
    <source>
        <dbReference type="SAM" id="MobiDB-lite"/>
    </source>
</evidence>
<evidence type="ECO:0000256" key="4">
    <source>
        <dbReference type="ARBA" id="ARBA00023043"/>
    </source>
</evidence>
<dbReference type="InterPro" id="IPR051642">
    <property type="entry name" value="SWI6-like"/>
</dbReference>
<dbReference type="SUPFAM" id="SSF48403">
    <property type="entry name" value="Ankyrin repeat"/>
    <property type="match status" value="1"/>
</dbReference>
<dbReference type="EMBL" id="LFJN01000011">
    <property type="protein sequence ID" value="KPI40913.1"/>
    <property type="molecule type" value="Genomic_DNA"/>
</dbReference>
<evidence type="ECO:0000256" key="7">
    <source>
        <dbReference type="PROSITE-ProRule" id="PRU00023"/>
    </source>
</evidence>
<dbReference type="GO" id="GO:0030435">
    <property type="term" value="P:sporulation resulting in formation of a cellular spore"/>
    <property type="evidence" value="ECO:0007669"/>
    <property type="project" value="UniProtKB-KW"/>
</dbReference>
<dbReference type="PROSITE" id="PS50088">
    <property type="entry name" value="ANK_REPEAT"/>
    <property type="match status" value="2"/>
</dbReference>
<dbReference type="GO" id="GO:0003677">
    <property type="term" value="F:DNA binding"/>
    <property type="evidence" value="ECO:0007669"/>
    <property type="project" value="InterPro"/>
</dbReference>
<dbReference type="FunFam" id="3.10.260.10:FF:000001">
    <property type="entry name" value="APSES transcription factor (MbpA)"/>
    <property type="match status" value="1"/>
</dbReference>
<dbReference type="PROSITE" id="PS51299">
    <property type="entry name" value="HTH_APSES"/>
    <property type="match status" value="1"/>
</dbReference>
<organism evidence="11 12">
    <name type="scientific">Cyphellophora attinorum</name>
    <dbReference type="NCBI Taxonomy" id="1664694"/>
    <lineage>
        <taxon>Eukaryota</taxon>
        <taxon>Fungi</taxon>
        <taxon>Dikarya</taxon>
        <taxon>Ascomycota</taxon>
        <taxon>Pezizomycotina</taxon>
        <taxon>Eurotiomycetes</taxon>
        <taxon>Chaetothyriomycetidae</taxon>
        <taxon>Chaetothyriales</taxon>
        <taxon>Cyphellophoraceae</taxon>
        <taxon>Cyphellophora</taxon>
    </lineage>
</organism>
<dbReference type="InterPro" id="IPR002110">
    <property type="entry name" value="Ankyrin_rpt"/>
</dbReference>
<evidence type="ECO:0000313" key="12">
    <source>
        <dbReference type="Proteomes" id="UP000038010"/>
    </source>
</evidence>
<feature type="region of interest" description="Disordered" evidence="9">
    <location>
        <begin position="1"/>
        <end position="39"/>
    </location>
</feature>
<dbReference type="Pfam" id="PF12796">
    <property type="entry name" value="Ank_2"/>
    <property type="match status" value="1"/>
</dbReference>
<dbReference type="PROSITE" id="PS50297">
    <property type="entry name" value="ANK_REP_REGION"/>
    <property type="match status" value="2"/>
</dbReference>
<evidence type="ECO:0000256" key="3">
    <source>
        <dbReference type="ARBA" id="ARBA00022969"/>
    </source>
</evidence>
<dbReference type="GeneID" id="28731531"/>
<keyword evidence="2" id="KW-0677">Repeat</keyword>
<dbReference type="InterPro" id="IPR036887">
    <property type="entry name" value="HTH_APSES_sf"/>
</dbReference>
<dbReference type="AlphaFoldDB" id="A0A0N1H5F6"/>
<feature type="compositionally biased region" description="Polar residues" evidence="9">
    <location>
        <begin position="275"/>
        <end position="290"/>
    </location>
</feature>
<dbReference type="OrthoDB" id="6718656at2759"/>
<evidence type="ECO:0000259" key="10">
    <source>
        <dbReference type="PROSITE" id="PS51299"/>
    </source>
</evidence>
<dbReference type="InterPro" id="IPR018004">
    <property type="entry name" value="KilA/APSES_HTH"/>
</dbReference>
<dbReference type="SMART" id="SM01252">
    <property type="entry name" value="KilA-N"/>
    <property type="match status" value="1"/>
</dbReference>
<accession>A0A0N1H5F6</accession>
<protein>
    <recommendedName>
        <fullName evidence="1">Cell pattern formation-associated protein stuA</fullName>
    </recommendedName>
    <alternativeName>
        <fullName evidence="6">Stunted protein A</fullName>
    </alternativeName>
</protein>
<name>A0A0N1H5F6_9EURO</name>
<gene>
    <name evidence="11" type="ORF">AB675_10851</name>
</gene>
<keyword evidence="4 7" id="KW-0040">ANK repeat</keyword>
<feature type="domain" description="HTH APSES-type" evidence="10">
    <location>
        <begin position="93"/>
        <end position="203"/>
    </location>
</feature>
<evidence type="ECO:0000256" key="6">
    <source>
        <dbReference type="ARBA" id="ARBA00031907"/>
    </source>
</evidence>
<comment type="caution">
    <text evidence="11">The sequence shown here is derived from an EMBL/GenBank/DDBJ whole genome shotgun (WGS) entry which is preliminary data.</text>
</comment>
<dbReference type="RefSeq" id="XP_018000876.1">
    <property type="nucleotide sequence ID" value="XM_018139651.1"/>
</dbReference>
<dbReference type="PANTHER" id="PTHR43828:SF3">
    <property type="entry name" value="CHROMO DOMAIN-CONTAINING PROTEIN"/>
    <property type="match status" value="1"/>
</dbReference>
<dbReference type="VEuPathDB" id="FungiDB:AB675_10851"/>
<keyword evidence="5" id="KW-0183">Conidiation</keyword>
<sequence>MSGSFTHQAMPSFDGQSVGTPVQPTPPSQRPTSQHQQMGYNNVNGNQMNGMMPPQHYPQFNEPHSAYAPTPPQQAPHVQTPSSFYLDGVKRQIYTAVYSNVSVLEMEVNGVAVMRRRNDSWLNATQILKVAGVEKGKRTKVLEKEILSGEHEKVQGGYGKYQGTWINYNRGREFCRQFGVEQLLLPLLEFDMTTLGTPGLETPTKEQALAAQRRRMYSNDPNMSQSGTYFKNMSNTAATAIQALNRTRMDSPNHMEGRRSAGPRRPSQYGPDGGFQNSQQSLNSMASQGSFDGGVMSQGASFADFPNTDAQEPPRKRMRPSPQNSFMAGFDGNLDLPMHDGTPTEPNQSFFSQQSQSYMLPRPFTYALEALPQPRGPPEEQKQEWLMALFMEASKTEFDDDAAFLKLSGDEFEMPIDAKGNTALHWAATLARIPLVKKLLERGVNMRRGNSGGETALIAACQARNHMDEHTFPQLLELLGPSIEVRDLRGRTLLHHIAVSSAMKGRAAVGRYYLESLLEYTVRQGSGSHSGVNGNSDSEPMTLARFMNEIVNAQDKSGDTALNLAARTSTKTIIDQLIEVGADPHIPNRGNLAPVDFGVGSSANGVAHHSNFNAFDVAIAENESSQKSFEEAEENFVTSIRQMLSKSNADFQAEMKEKQESLDKTHAALRESSASLKEEKARLERLRARAREQEELEQKIKNHRRVQASLQKDVSPTSPLGTAPVQIGEADKGLDLDGRLQHIDQVFPGGAHDPSIPLSQDQVNFVAGLERAPVLAGRVNAYREHNAKLEQQARELRARSSELEEKYRKIIVLCTGANESQVDELLDNLVQAVISEQKEMGDGNELSRVRNFLRLVQNNQE</sequence>
<dbReference type="SMART" id="SM00248">
    <property type="entry name" value="ANK"/>
    <property type="match status" value="3"/>
</dbReference>
<dbReference type="Gene3D" id="1.25.40.20">
    <property type="entry name" value="Ankyrin repeat-containing domain"/>
    <property type="match status" value="1"/>
</dbReference>
<dbReference type="GO" id="GO:0003713">
    <property type="term" value="F:transcription coactivator activity"/>
    <property type="evidence" value="ECO:0007669"/>
    <property type="project" value="TreeGrafter"/>
</dbReference>
<feature type="compositionally biased region" description="Polar residues" evidence="9">
    <location>
        <begin position="1"/>
        <end position="19"/>
    </location>
</feature>
<feature type="compositionally biased region" description="Basic and acidic residues" evidence="9">
    <location>
        <begin position="247"/>
        <end position="259"/>
    </location>
</feature>
<feature type="compositionally biased region" description="Polar residues" evidence="9">
    <location>
        <begin position="708"/>
        <end position="720"/>
    </location>
</feature>
<dbReference type="Gene3D" id="3.10.260.10">
    <property type="entry name" value="Transcription regulator HTH, APSES-type DNA-binding domain"/>
    <property type="match status" value="1"/>
</dbReference>
<dbReference type="Proteomes" id="UP000038010">
    <property type="component" value="Unassembled WGS sequence"/>
</dbReference>
<dbReference type="GO" id="GO:0030907">
    <property type="term" value="C:MBF transcription complex"/>
    <property type="evidence" value="ECO:0007669"/>
    <property type="project" value="TreeGrafter"/>
</dbReference>
<feature type="repeat" description="ANK" evidence="7">
    <location>
        <begin position="557"/>
        <end position="589"/>
    </location>
</feature>
<dbReference type="GO" id="GO:0048315">
    <property type="term" value="P:conidium formation"/>
    <property type="evidence" value="ECO:0007669"/>
    <property type="project" value="UniProtKB-KW"/>
</dbReference>
<dbReference type="STRING" id="1664694.A0A0N1H5F6"/>
<evidence type="ECO:0000256" key="1">
    <source>
        <dbReference type="ARBA" id="ARBA00019309"/>
    </source>
</evidence>
<proteinExistence type="predicted"/>
<keyword evidence="12" id="KW-1185">Reference proteome</keyword>
<evidence type="ECO:0000256" key="5">
    <source>
        <dbReference type="ARBA" id="ARBA00023321"/>
    </source>
</evidence>
<keyword evidence="3" id="KW-0749">Sporulation</keyword>
<feature type="compositionally biased region" description="Low complexity" evidence="9">
    <location>
        <begin position="30"/>
        <end position="39"/>
    </location>
</feature>
<keyword evidence="8" id="KW-0175">Coiled coil</keyword>
<dbReference type="GO" id="GO:0033309">
    <property type="term" value="C:SBF transcription complex"/>
    <property type="evidence" value="ECO:0007669"/>
    <property type="project" value="TreeGrafter"/>
</dbReference>
<dbReference type="PANTHER" id="PTHR43828">
    <property type="entry name" value="ASPARAGINASE"/>
    <property type="match status" value="1"/>
</dbReference>
<dbReference type="InterPro" id="IPR036770">
    <property type="entry name" value="Ankyrin_rpt-contain_sf"/>
</dbReference>
<feature type="region of interest" description="Disordered" evidence="9">
    <location>
        <begin position="704"/>
        <end position="724"/>
    </location>
</feature>
<dbReference type="SUPFAM" id="SSF54616">
    <property type="entry name" value="DNA-binding domain of Mlu1-box binding protein MBP1"/>
    <property type="match status" value="1"/>
</dbReference>
<evidence type="ECO:0000256" key="2">
    <source>
        <dbReference type="ARBA" id="ARBA00022737"/>
    </source>
</evidence>
<evidence type="ECO:0000313" key="11">
    <source>
        <dbReference type="EMBL" id="KPI40913.1"/>
    </source>
</evidence>
<dbReference type="Pfam" id="PF04383">
    <property type="entry name" value="KilA-N"/>
    <property type="match status" value="1"/>
</dbReference>
<feature type="repeat" description="ANK" evidence="7">
    <location>
        <begin position="419"/>
        <end position="451"/>
    </location>
</feature>